<sequence>MYTKSERENYFRNVVSKIKGIQDVEGIIQLGSGTIGYSDQYSDIDLMIATTEQVGLAKDFIKAELQRMGAYYIKEGKFSDEIFLLIPFFENGLEMNISVLSTTHLNVKSPLWKLIFDRNGGVQSKMIEENENFLKLDQPYMKKFNITFEFAYHLRKLRIEVRRGNLIYAMKMLEVLRELTLTAQILNEQKKLHQFKAYHTLENDFVTQLMGSYPTLVGTTAIEQAAYRVTELFKSTVMKNAMFDYDEQLFKITEI</sequence>
<dbReference type="InterPro" id="IPR043519">
    <property type="entry name" value="NT_sf"/>
</dbReference>
<dbReference type="Proteomes" id="UP000196594">
    <property type="component" value="Unassembled WGS sequence"/>
</dbReference>
<evidence type="ECO:0000313" key="1">
    <source>
        <dbReference type="EMBL" id="OUZ38218.1"/>
    </source>
</evidence>
<dbReference type="RefSeq" id="WP_087618011.1">
    <property type="nucleotide sequence ID" value="NZ_JAFBEY010000015.1"/>
</dbReference>
<comment type="caution">
    <text evidence="1">The sequence shown here is derived from an EMBL/GenBank/DDBJ whole genome shotgun (WGS) entry which is preliminary data.</text>
</comment>
<gene>
    <name evidence="1" type="ORF">CBM15_14130</name>
</gene>
<keyword evidence="2" id="KW-1185">Reference proteome</keyword>
<dbReference type="Gene3D" id="3.30.460.10">
    <property type="entry name" value="Beta Polymerase, domain 2"/>
    <property type="match status" value="1"/>
</dbReference>
<protein>
    <recommendedName>
        <fullName evidence="3">Polymerase nucleotidyl transferase domain-containing protein</fullName>
    </recommendedName>
</protein>
<organism evidence="1 2">
    <name type="scientific">Solibacillus kalamii</name>
    <dbReference type="NCBI Taxonomy" id="1748298"/>
    <lineage>
        <taxon>Bacteria</taxon>
        <taxon>Bacillati</taxon>
        <taxon>Bacillota</taxon>
        <taxon>Bacilli</taxon>
        <taxon>Bacillales</taxon>
        <taxon>Caryophanaceae</taxon>
        <taxon>Solibacillus</taxon>
    </lineage>
</organism>
<reference evidence="1 2" key="1">
    <citation type="journal article" date="2017" name="Int. J. Syst. Evol. Microbiol.">
        <title>Solibacillus kalamii sp. nov., isolated from a high-efficiency particulate arrestance filter system used in the International Space Station.</title>
        <authorList>
            <person name="Checinska Sielaff A."/>
            <person name="Kumar R.M."/>
            <person name="Pal D."/>
            <person name="Mayilraj S."/>
            <person name="Venkateswaran K."/>
        </authorList>
    </citation>
    <scope>NUCLEOTIDE SEQUENCE [LARGE SCALE GENOMIC DNA]</scope>
    <source>
        <strain evidence="1 2">ISSFR-015</strain>
    </source>
</reference>
<dbReference type="EMBL" id="NHNT01000010">
    <property type="protein sequence ID" value="OUZ38218.1"/>
    <property type="molecule type" value="Genomic_DNA"/>
</dbReference>
<proteinExistence type="predicted"/>
<accession>A0ABX3ZEU2</accession>
<name>A0ABX3ZEU2_9BACL</name>
<evidence type="ECO:0000313" key="2">
    <source>
        <dbReference type="Proteomes" id="UP000196594"/>
    </source>
</evidence>
<evidence type="ECO:0008006" key="3">
    <source>
        <dbReference type="Google" id="ProtNLM"/>
    </source>
</evidence>